<dbReference type="Gene3D" id="3.20.20.100">
    <property type="entry name" value="NADP-dependent oxidoreductase domain"/>
    <property type="match status" value="1"/>
</dbReference>
<evidence type="ECO:0000259" key="3">
    <source>
        <dbReference type="Pfam" id="PF00248"/>
    </source>
</evidence>
<dbReference type="InterPro" id="IPR036812">
    <property type="entry name" value="NAD(P)_OxRdtase_dom_sf"/>
</dbReference>
<gene>
    <name evidence="4" type="ORF">FA15DRAFT_616456</name>
</gene>
<name>A0A5C3L035_COPMA</name>
<dbReference type="Proteomes" id="UP000307440">
    <property type="component" value="Unassembled WGS sequence"/>
</dbReference>
<reference evidence="4 5" key="1">
    <citation type="journal article" date="2019" name="Nat. Ecol. Evol.">
        <title>Megaphylogeny resolves global patterns of mushroom evolution.</title>
        <authorList>
            <person name="Varga T."/>
            <person name="Krizsan K."/>
            <person name="Foldi C."/>
            <person name="Dima B."/>
            <person name="Sanchez-Garcia M."/>
            <person name="Sanchez-Ramirez S."/>
            <person name="Szollosi G.J."/>
            <person name="Szarkandi J.G."/>
            <person name="Papp V."/>
            <person name="Albert L."/>
            <person name="Andreopoulos W."/>
            <person name="Angelini C."/>
            <person name="Antonin V."/>
            <person name="Barry K.W."/>
            <person name="Bougher N.L."/>
            <person name="Buchanan P."/>
            <person name="Buyck B."/>
            <person name="Bense V."/>
            <person name="Catcheside P."/>
            <person name="Chovatia M."/>
            <person name="Cooper J."/>
            <person name="Damon W."/>
            <person name="Desjardin D."/>
            <person name="Finy P."/>
            <person name="Geml J."/>
            <person name="Haridas S."/>
            <person name="Hughes K."/>
            <person name="Justo A."/>
            <person name="Karasinski D."/>
            <person name="Kautmanova I."/>
            <person name="Kiss B."/>
            <person name="Kocsube S."/>
            <person name="Kotiranta H."/>
            <person name="LaButti K.M."/>
            <person name="Lechner B.E."/>
            <person name="Liimatainen K."/>
            <person name="Lipzen A."/>
            <person name="Lukacs Z."/>
            <person name="Mihaltcheva S."/>
            <person name="Morgado L.N."/>
            <person name="Niskanen T."/>
            <person name="Noordeloos M.E."/>
            <person name="Ohm R.A."/>
            <person name="Ortiz-Santana B."/>
            <person name="Ovrebo C."/>
            <person name="Racz N."/>
            <person name="Riley R."/>
            <person name="Savchenko A."/>
            <person name="Shiryaev A."/>
            <person name="Soop K."/>
            <person name="Spirin V."/>
            <person name="Szebenyi C."/>
            <person name="Tomsovsky M."/>
            <person name="Tulloss R.E."/>
            <person name="Uehling J."/>
            <person name="Grigoriev I.V."/>
            <person name="Vagvolgyi C."/>
            <person name="Papp T."/>
            <person name="Martin F.M."/>
            <person name="Miettinen O."/>
            <person name="Hibbett D.S."/>
            <person name="Nagy L.G."/>
        </authorList>
    </citation>
    <scope>NUCLEOTIDE SEQUENCE [LARGE SCALE GENOMIC DNA]</scope>
    <source>
        <strain evidence="4 5">CBS 121175</strain>
    </source>
</reference>
<dbReference type="OrthoDB" id="48988at2759"/>
<evidence type="ECO:0000256" key="1">
    <source>
        <dbReference type="ARBA" id="ARBA00022857"/>
    </source>
</evidence>
<dbReference type="PANTHER" id="PTHR43364:SF7">
    <property type="entry name" value="NADP-DEPENDENT OXIDOREDUCTASE DOMAIN-CONTAINING PROTEIN-RELATED"/>
    <property type="match status" value="1"/>
</dbReference>
<keyword evidence="1" id="KW-0521">NADP</keyword>
<sequence length="387" mass="43610">MVWENAPPPATALGRYRQLSPTAGVHVSPLQLGAMSIGDQWTPFGMGSMDKESSFKLLDAYFDKGGNFIDTANFYQDESSEKFIGEWAEKRGIRDQLFLATKYTVNWKPRDKTVPQKVFYSGNSLKSMRISLNESLKKLRTDYIDLFYVHVWDWSTGIEEIMQGLHNFVTQGKILYLGISDTPAWIVTKANQYARDHALTPFTVYQGAWNVLDRSFEREIIPMARHEGMALAPFNVLATGKLRSDSEEEARLKSGENGRAVLNQDWKRNDTEKAMARALEKVAKEVGAKSTTTIAIAYVLHKAPYVFPVIGGRRIEHLEQNIQALEVSLTDEQIKFIESQTEFKPEFPYSMIGTGDSLSQFLIWGGVADRVANPAPIRPAPQEADKS</sequence>
<dbReference type="SUPFAM" id="SSF51430">
    <property type="entry name" value="NAD(P)-linked oxidoreductase"/>
    <property type="match status" value="1"/>
</dbReference>
<protein>
    <submittedName>
        <fullName evidence="4">Aryl-alcohol dehydrogenase</fullName>
    </submittedName>
</protein>
<dbReference type="STRING" id="230819.A0A5C3L035"/>
<dbReference type="InterPro" id="IPR023210">
    <property type="entry name" value="NADP_OxRdtase_dom"/>
</dbReference>
<comment type="similarity">
    <text evidence="2">Belongs to the aldo/keto reductase family. Aldo/keto reductase 2 subfamily.</text>
</comment>
<dbReference type="EMBL" id="ML210178">
    <property type="protein sequence ID" value="TFK26137.1"/>
    <property type="molecule type" value="Genomic_DNA"/>
</dbReference>
<keyword evidence="5" id="KW-1185">Reference proteome</keyword>
<dbReference type="Pfam" id="PF00248">
    <property type="entry name" value="Aldo_ket_red"/>
    <property type="match status" value="1"/>
</dbReference>
<evidence type="ECO:0000313" key="5">
    <source>
        <dbReference type="Proteomes" id="UP000307440"/>
    </source>
</evidence>
<dbReference type="AlphaFoldDB" id="A0A5C3L035"/>
<dbReference type="InterPro" id="IPR050523">
    <property type="entry name" value="AKR_Detox_Biosynth"/>
</dbReference>
<feature type="domain" description="NADP-dependent oxidoreductase" evidence="3">
    <location>
        <begin position="29"/>
        <end position="339"/>
    </location>
</feature>
<organism evidence="4 5">
    <name type="scientific">Coprinopsis marcescibilis</name>
    <name type="common">Agaric fungus</name>
    <name type="synonym">Psathyrella marcescibilis</name>
    <dbReference type="NCBI Taxonomy" id="230819"/>
    <lineage>
        <taxon>Eukaryota</taxon>
        <taxon>Fungi</taxon>
        <taxon>Dikarya</taxon>
        <taxon>Basidiomycota</taxon>
        <taxon>Agaricomycotina</taxon>
        <taxon>Agaricomycetes</taxon>
        <taxon>Agaricomycetidae</taxon>
        <taxon>Agaricales</taxon>
        <taxon>Agaricineae</taxon>
        <taxon>Psathyrellaceae</taxon>
        <taxon>Coprinopsis</taxon>
    </lineage>
</organism>
<accession>A0A5C3L035</accession>
<proteinExistence type="inferred from homology"/>
<evidence type="ECO:0000256" key="2">
    <source>
        <dbReference type="ARBA" id="ARBA00038157"/>
    </source>
</evidence>
<dbReference type="PANTHER" id="PTHR43364">
    <property type="entry name" value="NADH-SPECIFIC METHYLGLYOXAL REDUCTASE-RELATED"/>
    <property type="match status" value="1"/>
</dbReference>
<evidence type="ECO:0000313" key="4">
    <source>
        <dbReference type="EMBL" id="TFK26137.1"/>
    </source>
</evidence>